<feature type="transmembrane region" description="Helical" evidence="8">
    <location>
        <begin position="197"/>
        <end position="215"/>
    </location>
</feature>
<organism evidence="10 11">
    <name type="scientific">Mesobacillus persicus</name>
    <dbReference type="NCBI Taxonomy" id="930146"/>
    <lineage>
        <taxon>Bacteria</taxon>
        <taxon>Bacillati</taxon>
        <taxon>Bacillota</taxon>
        <taxon>Bacilli</taxon>
        <taxon>Bacillales</taxon>
        <taxon>Bacillaceae</taxon>
        <taxon>Mesobacillus</taxon>
    </lineage>
</organism>
<dbReference type="OrthoDB" id="9816041at2"/>
<evidence type="ECO:0000256" key="2">
    <source>
        <dbReference type="ARBA" id="ARBA00008537"/>
    </source>
</evidence>
<dbReference type="InterPro" id="IPR011701">
    <property type="entry name" value="MFS"/>
</dbReference>
<dbReference type="InterPro" id="IPR036259">
    <property type="entry name" value="MFS_trans_sf"/>
</dbReference>
<feature type="transmembrane region" description="Helical" evidence="8">
    <location>
        <begin position="263"/>
        <end position="288"/>
    </location>
</feature>
<feature type="domain" description="Major facilitator superfamily (MFS) profile" evidence="9">
    <location>
        <begin position="10"/>
        <end position="471"/>
    </location>
</feature>
<evidence type="ECO:0000259" key="9">
    <source>
        <dbReference type="PROSITE" id="PS50850"/>
    </source>
</evidence>
<evidence type="ECO:0000256" key="5">
    <source>
        <dbReference type="ARBA" id="ARBA00022692"/>
    </source>
</evidence>
<dbReference type="EMBL" id="FOBW01000032">
    <property type="protein sequence ID" value="SEN96311.1"/>
    <property type="molecule type" value="Genomic_DNA"/>
</dbReference>
<feature type="transmembrane region" description="Helical" evidence="8">
    <location>
        <begin position="324"/>
        <end position="344"/>
    </location>
</feature>
<feature type="transmembrane region" description="Helical" evidence="8">
    <location>
        <begin position="80"/>
        <end position="102"/>
    </location>
</feature>
<dbReference type="AlphaFoldDB" id="A0A1H8KU14"/>
<dbReference type="NCBIfam" id="TIGR00711">
    <property type="entry name" value="efflux_EmrB"/>
    <property type="match status" value="1"/>
</dbReference>
<feature type="transmembrane region" description="Helical" evidence="8">
    <location>
        <begin position="163"/>
        <end position="185"/>
    </location>
</feature>
<feature type="transmembrane region" description="Helical" evidence="8">
    <location>
        <begin position="138"/>
        <end position="157"/>
    </location>
</feature>
<feature type="transmembrane region" description="Helical" evidence="8">
    <location>
        <begin position="108"/>
        <end position="126"/>
    </location>
</feature>
<dbReference type="PANTHER" id="PTHR42718:SF9">
    <property type="entry name" value="MAJOR FACILITATOR SUPERFAMILY MULTIDRUG TRANSPORTER MFSC"/>
    <property type="match status" value="1"/>
</dbReference>
<evidence type="ECO:0000256" key="1">
    <source>
        <dbReference type="ARBA" id="ARBA00004651"/>
    </source>
</evidence>
<feature type="transmembrane region" description="Helical" evidence="8">
    <location>
        <begin position="9"/>
        <end position="28"/>
    </location>
</feature>
<evidence type="ECO:0000256" key="4">
    <source>
        <dbReference type="ARBA" id="ARBA00022475"/>
    </source>
</evidence>
<reference evidence="11" key="1">
    <citation type="submission" date="2016-10" db="EMBL/GenBank/DDBJ databases">
        <authorList>
            <person name="Varghese N."/>
            <person name="Submissions S."/>
        </authorList>
    </citation>
    <scope>NUCLEOTIDE SEQUENCE [LARGE SCALE GENOMIC DNA]</scope>
    <source>
        <strain evidence="11">B48,IBRC-M 10115,DSM 25386,CECT 8001</strain>
    </source>
</reference>
<evidence type="ECO:0000313" key="11">
    <source>
        <dbReference type="Proteomes" id="UP000198553"/>
    </source>
</evidence>
<dbReference type="Proteomes" id="UP000198553">
    <property type="component" value="Unassembled WGS sequence"/>
</dbReference>
<keyword evidence="4" id="KW-1003">Cell membrane</keyword>
<dbReference type="CDD" id="cd17503">
    <property type="entry name" value="MFS_LmrB_MDR_like"/>
    <property type="match status" value="1"/>
</dbReference>
<evidence type="ECO:0000256" key="8">
    <source>
        <dbReference type="SAM" id="Phobius"/>
    </source>
</evidence>
<comment type="subcellular location">
    <subcellularLocation>
        <location evidence="1">Cell membrane</location>
        <topology evidence="1">Multi-pass membrane protein</topology>
    </subcellularLocation>
</comment>
<dbReference type="PROSITE" id="PS50850">
    <property type="entry name" value="MFS"/>
    <property type="match status" value="1"/>
</dbReference>
<protein>
    <submittedName>
        <fullName evidence="10">Drug resistance transporter, EmrB/QacA subfamily</fullName>
    </submittedName>
</protein>
<dbReference type="InterPro" id="IPR004638">
    <property type="entry name" value="EmrB-like"/>
</dbReference>
<evidence type="ECO:0000256" key="3">
    <source>
        <dbReference type="ARBA" id="ARBA00022448"/>
    </source>
</evidence>
<name>A0A1H8KU14_9BACI</name>
<dbReference type="SUPFAM" id="SSF103473">
    <property type="entry name" value="MFS general substrate transporter"/>
    <property type="match status" value="1"/>
</dbReference>
<dbReference type="PANTHER" id="PTHR42718">
    <property type="entry name" value="MAJOR FACILITATOR SUPERFAMILY MULTIDRUG TRANSPORTER MFSC"/>
    <property type="match status" value="1"/>
</dbReference>
<dbReference type="GO" id="GO:0022857">
    <property type="term" value="F:transmembrane transporter activity"/>
    <property type="evidence" value="ECO:0007669"/>
    <property type="project" value="InterPro"/>
</dbReference>
<feature type="transmembrane region" description="Helical" evidence="8">
    <location>
        <begin position="221"/>
        <end position="242"/>
    </location>
</feature>
<evidence type="ECO:0000256" key="6">
    <source>
        <dbReference type="ARBA" id="ARBA00022989"/>
    </source>
</evidence>
<dbReference type="GO" id="GO:0005886">
    <property type="term" value="C:plasma membrane"/>
    <property type="evidence" value="ECO:0007669"/>
    <property type="project" value="UniProtKB-SubCell"/>
</dbReference>
<evidence type="ECO:0000256" key="7">
    <source>
        <dbReference type="ARBA" id="ARBA00023136"/>
    </source>
</evidence>
<feature type="transmembrane region" description="Helical" evidence="8">
    <location>
        <begin position="356"/>
        <end position="375"/>
    </location>
</feature>
<keyword evidence="7 8" id="KW-0472">Membrane</keyword>
<proteinExistence type="inferred from homology"/>
<evidence type="ECO:0000313" key="10">
    <source>
        <dbReference type="EMBL" id="SEN96311.1"/>
    </source>
</evidence>
<dbReference type="PRINTS" id="PR01036">
    <property type="entry name" value="TCRTETB"/>
</dbReference>
<accession>A0A1H8KU14</accession>
<dbReference type="Gene3D" id="1.20.1720.10">
    <property type="entry name" value="Multidrug resistance protein D"/>
    <property type="match status" value="1"/>
</dbReference>
<keyword evidence="6 8" id="KW-1133">Transmembrane helix</keyword>
<dbReference type="Pfam" id="PF07690">
    <property type="entry name" value="MFS_1"/>
    <property type="match status" value="1"/>
</dbReference>
<keyword evidence="11" id="KW-1185">Reference proteome</keyword>
<dbReference type="STRING" id="930146.SAMN05192533_1326"/>
<keyword evidence="3" id="KW-0813">Transport</keyword>
<gene>
    <name evidence="10" type="ORF">SAMN05192533_1326</name>
</gene>
<feature type="transmembrane region" description="Helical" evidence="8">
    <location>
        <begin position="448"/>
        <end position="466"/>
    </location>
</feature>
<feature type="transmembrane region" description="Helical" evidence="8">
    <location>
        <begin position="48"/>
        <end position="68"/>
    </location>
</feature>
<dbReference type="Gene3D" id="1.20.1250.20">
    <property type="entry name" value="MFS general substrate transporter like domains"/>
    <property type="match status" value="1"/>
</dbReference>
<dbReference type="InterPro" id="IPR020846">
    <property type="entry name" value="MFS_dom"/>
</dbReference>
<sequence length="482" mass="52472">MNHPINKKILMPVMLLGSFLSILNQTILNVALPDLMNEFEIGPTTVQWLITGFMLVNGILVPVTAFLMKRFTTRQLFLSSMAFLFVGTFFCAIAPGFKILLIGRLFQAAGAGIIMPLLMTVVFVVFPKEGRGTAMGFIGLAMIFAPAIGPTLAGFVIEYSSWRWIFIGMLPLVAVVILLSLKFLTNVSETSKSKLDLTSVFFSTIGFGALLFGLSNAGDKGWGSAEVLIFIAMGIIFLILFCQRQLTSDDPLLDLSVFKVPMFTTTTIISVLVMFVMYADMILLPIYLQTSRGFSVLDTALLLLPGALVNALMSPVSGRLLDKFGPKPIVITGLLFLLPSIWGVTNLTETTTYNYLMIRTVFLRIGLSFLTMPLNTAGLNTLPTHLSSHGSAVTNTVRQLAGSIGTALIITIFTARTSSHATELADANQSFSPSQLALKSSILGTNDAYLFMLILGIIAFFVTVFMRKERSGEGIEATEEKN</sequence>
<keyword evidence="5 8" id="KW-0812">Transmembrane</keyword>
<dbReference type="RefSeq" id="WP_090750584.1">
    <property type="nucleotide sequence ID" value="NZ_FOBW01000032.1"/>
</dbReference>
<comment type="similarity">
    <text evidence="2">Belongs to the major facilitator superfamily. EmrB family.</text>
</comment>